<sequence length="408" mass="44369">MQEHHEVSPAPPAPTPSHHHHAGGGGGGDCDGGGGGDGSHFFEGTEKLLEIWFSGDSESGDLRQIPRHRLDELMKTIHCLIMSESHTDQHDAYILSESSLFVSSRRVILKTCGSTLLLRALGPLLQLAESHAGLTHIEEIFYSRKNFLKPSSQQFPHRSFQEEAAFLEHILPGGASYCMGPMNKDCWYLYTLDRSLPASPHLRAPDQTLEVLMSELDPAVMSLFFQRKGITAQHVTQMSGIADLIPGSIIDEVLFDPCGYSMNGLTDNGVYWTIHVTPESGFSYVSFETNVALDSYDDLVAHVTRVFQPGRFITTLFFNETSPCRVSAASSPAVAGFELLTRQLAQFTNHYSLSFCSFTRNTTTTTTATAATTVEAATVAAPTVAAAPAATTAPAAATAATSWRWQQL</sequence>
<dbReference type="AlphaFoldDB" id="A0AAJ7UEA7"/>
<dbReference type="InterPro" id="IPR001985">
    <property type="entry name" value="S-AdoMet_decarboxylase_euk"/>
</dbReference>
<dbReference type="PANTHER" id="PTHR11570:SF0">
    <property type="entry name" value="S-ADENOSYLMETHIONINE DECARBOXYLASE PROENZYME"/>
    <property type="match status" value="1"/>
</dbReference>
<evidence type="ECO:0000256" key="13">
    <source>
        <dbReference type="ARBA" id="ARBA00023270"/>
    </source>
</evidence>
<dbReference type="Gene3D" id="3.60.90.10">
    <property type="entry name" value="S-adenosylmethionine decarboxylase"/>
    <property type="match status" value="1"/>
</dbReference>
<protein>
    <recommendedName>
        <fullName evidence="5">adenosylmethionine decarboxylase</fullName>
        <ecNumber evidence="5">4.1.1.50</ecNumber>
    </recommendedName>
</protein>
<keyword evidence="12" id="KW-0456">Lyase</keyword>
<evidence type="ECO:0000256" key="11">
    <source>
        <dbReference type="ARBA" id="ARBA00023145"/>
    </source>
</evidence>
<feature type="region of interest" description="Disordered" evidence="16">
    <location>
        <begin position="1"/>
        <end position="37"/>
    </location>
</feature>
<organism evidence="17 18">
    <name type="scientific">Petromyzon marinus</name>
    <name type="common">Sea lamprey</name>
    <dbReference type="NCBI Taxonomy" id="7757"/>
    <lineage>
        <taxon>Eukaryota</taxon>
        <taxon>Metazoa</taxon>
        <taxon>Chordata</taxon>
        <taxon>Craniata</taxon>
        <taxon>Vertebrata</taxon>
        <taxon>Cyclostomata</taxon>
        <taxon>Hyperoartia</taxon>
        <taxon>Petromyzontiformes</taxon>
        <taxon>Petromyzontidae</taxon>
        <taxon>Petromyzon</taxon>
    </lineage>
</organism>
<dbReference type="Proteomes" id="UP001318040">
    <property type="component" value="Chromosome 66"/>
</dbReference>
<evidence type="ECO:0000256" key="10">
    <source>
        <dbReference type="ARBA" id="ARBA00023115"/>
    </source>
</evidence>
<evidence type="ECO:0000256" key="3">
    <source>
        <dbReference type="ARBA" id="ARBA00004911"/>
    </source>
</evidence>
<accession>A0AAJ7UEA7</accession>
<evidence type="ECO:0000256" key="8">
    <source>
        <dbReference type="ARBA" id="ARBA00022813"/>
    </source>
</evidence>
<keyword evidence="14" id="KW-0670">Pyruvate</keyword>
<dbReference type="Pfam" id="PF01536">
    <property type="entry name" value="SAM_decarbox"/>
    <property type="match status" value="1"/>
</dbReference>
<comment type="cofactor">
    <cofactor evidence="1">
        <name>pyruvate</name>
        <dbReference type="ChEBI" id="CHEBI:15361"/>
    </cofactor>
</comment>
<gene>
    <name evidence="18" type="primary">AMD1</name>
</gene>
<evidence type="ECO:0000256" key="1">
    <source>
        <dbReference type="ARBA" id="ARBA00001928"/>
    </source>
</evidence>
<evidence type="ECO:0000256" key="6">
    <source>
        <dbReference type="ARBA" id="ARBA00022691"/>
    </source>
</evidence>
<evidence type="ECO:0000256" key="9">
    <source>
        <dbReference type="ARBA" id="ARBA00023066"/>
    </source>
</evidence>
<feature type="compositionally biased region" description="Gly residues" evidence="16">
    <location>
        <begin position="23"/>
        <end position="37"/>
    </location>
</feature>
<dbReference type="RefSeq" id="XP_032834179.1">
    <property type="nucleotide sequence ID" value="XM_032978288.1"/>
</dbReference>
<dbReference type="SUPFAM" id="SSF56276">
    <property type="entry name" value="S-adenosylmethionine decarboxylase"/>
    <property type="match status" value="1"/>
</dbReference>
<evidence type="ECO:0000313" key="17">
    <source>
        <dbReference type="Proteomes" id="UP001318040"/>
    </source>
</evidence>
<comment type="catalytic activity">
    <reaction evidence="15">
        <text>S-adenosyl-L-methionine + H(+) = S-adenosyl 3-(methylsulfanyl)propylamine + CO2</text>
        <dbReference type="Rhea" id="RHEA:15981"/>
        <dbReference type="ChEBI" id="CHEBI:15378"/>
        <dbReference type="ChEBI" id="CHEBI:16526"/>
        <dbReference type="ChEBI" id="CHEBI:57443"/>
        <dbReference type="ChEBI" id="CHEBI:59789"/>
        <dbReference type="EC" id="4.1.1.50"/>
    </reaction>
</comment>
<evidence type="ECO:0000256" key="16">
    <source>
        <dbReference type="SAM" id="MobiDB-lite"/>
    </source>
</evidence>
<evidence type="ECO:0000256" key="4">
    <source>
        <dbReference type="ARBA" id="ARBA00008466"/>
    </source>
</evidence>
<dbReference type="FunFam" id="3.60.90.10:FF:000003">
    <property type="entry name" value="S-adenosylmethionine decarboxylase proenzyme"/>
    <property type="match status" value="1"/>
</dbReference>
<dbReference type="InterPro" id="IPR048283">
    <property type="entry name" value="AdoMetDC-like"/>
</dbReference>
<dbReference type="PROSITE" id="PS01336">
    <property type="entry name" value="ADOMETDC"/>
    <property type="match status" value="1"/>
</dbReference>
<keyword evidence="8" id="KW-0068">Autocatalytic cleavage</keyword>
<dbReference type="GO" id="GO:0005829">
    <property type="term" value="C:cytosol"/>
    <property type="evidence" value="ECO:0007669"/>
    <property type="project" value="TreeGrafter"/>
</dbReference>
<evidence type="ECO:0000256" key="7">
    <source>
        <dbReference type="ARBA" id="ARBA00022793"/>
    </source>
</evidence>
<keyword evidence="17" id="KW-1185">Reference proteome</keyword>
<keyword evidence="11" id="KW-0865">Zymogen</keyword>
<dbReference type="EC" id="4.1.1.50" evidence="5"/>
<comment type="similarity">
    <text evidence="4">Belongs to the eukaryotic AdoMetDC family.</text>
</comment>
<dbReference type="InterPro" id="IPR018166">
    <property type="entry name" value="S-AdoMet_deCO2ase_CS"/>
</dbReference>
<dbReference type="CTD" id="262"/>
<dbReference type="GO" id="GO:0006597">
    <property type="term" value="P:spermine biosynthetic process"/>
    <property type="evidence" value="ECO:0007669"/>
    <property type="project" value="InterPro"/>
</dbReference>
<proteinExistence type="inferred from homology"/>
<evidence type="ECO:0000256" key="14">
    <source>
        <dbReference type="ARBA" id="ARBA00023317"/>
    </source>
</evidence>
<dbReference type="GO" id="GO:0004014">
    <property type="term" value="F:adenosylmethionine decarboxylase activity"/>
    <property type="evidence" value="ECO:0007669"/>
    <property type="project" value="UniProtKB-EC"/>
</dbReference>
<evidence type="ECO:0000256" key="12">
    <source>
        <dbReference type="ARBA" id="ARBA00023239"/>
    </source>
</evidence>
<dbReference type="KEGG" id="pmrn:116956582"/>
<dbReference type="PANTHER" id="PTHR11570">
    <property type="entry name" value="S-ADENOSYLMETHIONINE DECARBOXYLASE"/>
    <property type="match status" value="1"/>
</dbReference>
<reference evidence="18" key="1">
    <citation type="submission" date="2025-08" db="UniProtKB">
        <authorList>
            <consortium name="RefSeq"/>
        </authorList>
    </citation>
    <scope>IDENTIFICATION</scope>
    <source>
        <tissue evidence="18">Sperm</tissue>
    </source>
</reference>
<evidence type="ECO:0000313" key="18">
    <source>
        <dbReference type="RefSeq" id="XP_032834179.1"/>
    </source>
</evidence>
<keyword evidence="13" id="KW-0704">Schiff base</keyword>
<keyword evidence="6" id="KW-0949">S-adenosyl-L-methionine</keyword>
<evidence type="ECO:0000256" key="5">
    <source>
        <dbReference type="ARBA" id="ARBA00012357"/>
    </source>
</evidence>
<name>A0AAJ7UEA7_PETMA</name>
<dbReference type="InterPro" id="IPR016067">
    <property type="entry name" value="S-AdoMet_deCO2ase_core"/>
</dbReference>
<comment type="function">
    <text evidence="2">Essential for biosynthesis of the polyamines spermidine and spermine. Promotes maintenance and self-renewal of embryonic stem cells, by maintaining spermine levels.</text>
</comment>
<evidence type="ECO:0000256" key="15">
    <source>
        <dbReference type="ARBA" id="ARBA00048112"/>
    </source>
</evidence>
<dbReference type="GO" id="GO:0008295">
    <property type="term" value="P:spermidine biosynthetic process"/>
    <property type="evidence" value="ECO:0007669"/>
    <property type="project" value="UniProtKB-KW"/>
</dbReference>
<dbReference type="NCBIfam" id="TIGR00535">
    <property type="entry name" value="SAM_DCase"/>
    <property type="match status" value="1"/>
</dbReference>
<keyword evidence="9" id="KW-0745">Spermidine biosynthesis</keyword>
<keyword evidence="7" id="KW-0210">Decarboxylase</keyword>
<keyword evidence="10" id="KW-0620">Polyamine biosynthesis</keyword>
<comment type="pathway">
    <text evidence="3">Amine and polyamine biosynthesis; S-adenosylmethioninamine biosynthesis; S-adenosylmethioninamine from S-adenosyl-L-methionine: step 1/1.</text>
</comment>
<evidence type="ECO:0000256" key="2">
    <source>
        <dbReference type="ARBA" id="ARBA00002587"/>
    </source>
</evidence>